<proteinExistence type="predicted"/>
<keyword evidence="4" id="KW-0444">Lipid biosynthesis</keyword>
<gene>
    <name evidence="11" type="ordered locus">Plabr_1222</name>
</gene>
<comment type="catalytic activity">
    <reaction evidence="9">
        <text>a lipid X + a UDP-2-N,3-O-bis[(3R)-3-hydroxyacyl]-alpha-D-glucosamine = a lipid A disaccharide + UDP + H(+)</text>
        <dbReference type="Rhea" id="RHEA:67828"/>
        <dbReference type="ChEBI" id="CHEBI:15378"/>
        <dbReference type="ChEBI" id="CHEBI:58223"/>
        <dbReference type="ChEBI" id="CHEBI:137748"/>
        <dbReference type="ChEBI" id="CHEBI:176338"/>
        <dbReference type="ChEBI" id="CHEBI:176343"/>
        <dbReference type="EC" id="2.4.1.182"/>
    </reaction>
</comment>
<dbReference type="eggNOG" id="COG0763">
    <property type="taxonomic scope" value="Bacteria"/>
</dbReference>
<evidence type="ECO:0000313" key="11">
    <source>
        <dbReference type="EMBL" id="ADY58835.1"/>
    </source>
</evidence>
<dbReference type="AlphaFoldDB" id="F0SLU4"/>
<dbReference type="PANTHER" id="PTHR30372">
    <property type="entry name" value="LIPID-A-DISACCHARIDE SYNTHASE"/>
    <property type="match status" value="1"/>
</dbReference>
<evidence type="ECO:0000256" key="5">
    <source>
        <dbReference type="ARBA" id="ARBA00022556"/>
    </source>
</evidence>
<evidence type="ECO:0000256" key="6">
    <source>
        <dbReference type="ARBA" id="ARBA00022676"/>
    </source>
</evidence>
<evidence type="ECO:0000256" key="10">
    <source>
        <dbReference type="NCBIfam" id="TIGR00215"/>
    </source>
</evidence>
<keyword evidence="5" id="KW-0441">Lipid A biosynthesis</keyword>
<keyword evidence="7 11" id="KW-0808">Transferase</keyword>
<dbReference type="RefSeq" id="WP_013627568.1">
    <property type="nucleotide sequence ID" value="NC_015174.1"/>
</dbReference>
<dbReference type="SUPFAM" id="SSF53756">
    <property type="entry name" value="UDP-Glycosyltransferase/glycogen phosphorylase"/>
    <property type="match status" value="1"/>
</dbReference>
<dbReference type="Pfam" id="PF02684">
    <property type="entry name" value="LpxB"/>
    <property type="match status" value="1"/>
</dbReference>
<evidence type="ECO:0000256" key="8">
    <source>
        <dbReference type="ARBA" id="ARBA00023098"/>
    </source>
</evidence>
<keyword evidence="12" id="KW-1185">Reference proteome</keyword>
<dbReference type="EC" id="2.4.1.182" evidence="2 10"/>
<keyword evidence="8" id="KW-0443">Lipid metabolism</keyword>
<evidence type="ECO:0000256" key="4">
    <source>
        <dbReference type="ARBA" id="ARBA00022516"/>
    </source>
</evidence>
<dbReference type="GO" id="GO:0016020">
    <property type="term" value="C:membrane"/>
    <property type="evidence" value="ECO:0007669"/>
    <property type="project" value="GOC"/>
</dbReference>
<dbReference type="OrthoDB" id="9801642at2"/>
<organism evidence="11 12">
    <name type="scientific">Rubinisphaera brasiliensis (strain ATCC 49424 / DSM 5305 / JCM 21570 / IAM 15109 / NBRC 103401 / IFAM 1448)</name>
    <name type="common">Planctomyces brasiliensis</name>
    <dbReference type="NCBI Taxonomy" id="756272"/>
    <lineage>
        <taxon>Bacteria</taxon>
        <taxon>Pseudomonadati</taxon>
        <taxon>Planctomycetota</taxon>
        <taxon>Planctomycetia</taxon>
        <taxon>Planctomycetales</taxon>
        <taxon>Planctomycetaceae</taxon>
        <taxon>Rubinisphaera</taxon>
    </lineage>
</organism>
<reference evidence="12" key="1">
    <citation type="submission" date="2011-02" db="EMBL/GenBank/DDBJ databases">
        <title>The complete genome of Planctomyces brasiliensis DSM 5305.</title>
        <authorList>
            <person name="Lucas S."/>
            <person name="Copeland A."/>
            <person name="Lapidus A."/>
            <person name="Bruce D."/>
            <person name="Goodwin L."/>
            <person name="Pitluck S."/>
            <person name="Kyrpides N."/>
            <person name="Mavromatis K."/>
            <person name="Pagani I."/>
            <person name="Ivanova N."/>
            <person name="Ovchinnikova G."/>
            <person name="Lu M."/>
            <person name="Detter J.C."/>
            <person name="Han C."/>
            <person name="Land M."/>
            <person name="Hauser L."/>
            <person name="Markowitz V."/>
            <person name="Cheng J.-F."/>
            <person name="Hugenholtz P."/>
            <person name="Woyke T."/>
            <person name="Wu D."/>
            <person name="Tindall B."/>
            <person name="Pomrenke H.G."/>
            <person name="Brambilla E."/>
            <person name="Klenk H.-P."/>
            <person name="Eisen J.A."/>
        </authorList>
    </citation>
    <scope>NUCLEOTIDE SEQUENCE [LARGE SCALE GENOMIC DNA]</scope>
    <source>
        <strain evidence="12">ATCC 49424 / DSM 5305 / JCM 21570 / NBRC 103401 / IFAM 1448</strain>
    </source>
</reference>
<protein>
    <recommendedName>
        <fullName evidence="3 10">Lipid-A-disaccharide synthase</fullName>
        <ecNumber evidence="2 10">2.4.1.182</ecNumber>
    </recommendedName>
</protein>
<dbReference type="InterPro" id="IPR003835">
    <property type="entry name" value="Glyco_trans_19"/>
</dbReference>
<dbReference type="HOGENOM" id="CLU_036577_3_1_0"/>
<dbReference type="EMBL" id="CP002546">
    <property type="protein sequence ID" value="ADY58835.1"/>
    <property type="molecule type" value="Genomic_DNA"/>
</dbReference>
<dbReference type="NCBIfam" id="TIGR00215">
    <property type="entry name" value="lpxB"/>
    <property type="match status" value="1"/>
</dbReference>
<sequence length="390" mass="44016">MQIFFSVGEPSGDEHAAELIREIKRRNPACECVGYGGEDMEAAGCELHFPLTTMAVMGITQVLPLLGKFWGLGQRAKRYFREHRPDAVVLVDFPGFNWWIAYYAKQQGIPVYYYMPPQLWAWGSWRVWRVKKYVDHVLSGLEFETEWYQSKGVQARFVGHPFFEETAAHPVSQETIAETRGEVPKLVGLLPGSRTMEVNANWPVMLQVIEQLHEKHPECRFKVANYKPAHRDACQQMLADSGKDLPIEFAVNQTSEIIAAADCCLMVSGSVSLELLARKTPAVVLYKGGFVMGMLAKWLVNCKYMTLPNLIAGKAMYPEFPFMDRDAVHAASMVDILDRWLSEPEELAYVTQQVSDLAEEIAHSQASVETARYLLETLGAESETVKERAA</sequence>
<evidence type="ECO:0000256" key="2">
    <source>
        <dbReference type="ARBA" id="ARBA00012687"/>
    </source>
</evidence>
<name>F0SLU4_RUBBR</name>
<dbReference type="KEGG" id="pbs:Plabr_1222"/>
<evidence type="ECO:0000256" key="7">
    <source>
        <dbReference type="ARBA" id="ARBA00022679"/>
    </source>
</evidence>
<dbReference type="Proteomes" id="UP000006860">
    <property type="component" value="Chromosome"/>
</dbReference>
<evidence type="ECO:0000313" key="12">
    <source>
        <dbReference type="Proteomes" id="UP000006860"/>
    </source>
</evidence>
<comment type="function">
    <text evidence="1">Condensation of UDP-2,3-diacylglucosamine and 2,3-diacylglucosamine-1-phosphate to form lipid A disaccharide, a precursor of lipid A, a phosphorylated glycolipid that anchors the lipopolysaccharide to the outer membrane of the cell.</text>
</comment>
<evidence type="ECO:0000256" key="1">
    <source>
        <dbReference type="ARBA" id="ARBA00002056"/>
    </source>
</evidence>
<dbReference type="PANTHER" id="PTHR30372:SF4">
    <property type="entry name" value="LIPID-A-DISACCHARIDE SYNTHASE, MITOCHONDRIAL-RELATED"/>
    <property type="match status" value="1"/>
</dbReference>
<accession>F0SLU4</accession>
<evidence type="ECO:0000256" key="9">
    <source>
        <dbReference type="ARBA" id="ARBA00048975"/>
    </source>
</evidence>
<evidence type="ECO:0000256" key="3">
    <source>
        <dbReference type="ARBA" id="ARBA00020902"/>
    </source>
</evidence>
<dbReference type="GO" id="GO:0009245">
    <property type="term" value="P:lipid A biosynthetic process"/>
    <property type="evidence" value="ECO:0007669"/>
    <property type="project" value="UniProtKB-UniRule"/>
</dbReference>
<dbReference type="GO" id="GO:0008915">
    <property type="term" value="F:lipid-A-disaccharide synthase activity"/>
    <property type="evidence" value="ECO:0007669"/>
    <property type="project" value="UniProtKB-UniRule"/>
</dbReference>
<dbReference type="GO" id="GO:0005543">
    <property type="term" value="F:phospholipid binding"/>
    <property type="evidence" value="ECO:0007669"/>
    <property type="project" value="TreeGrafter"/>
</dbReference>
<dbReference type="STRING" id="756272.Plabr_1222"/>
<keyword evidence="6 11" id="KW-0328">Glycosyltransferase</keyword>